<dbReference type="Proteomes" id="UP000595437">
    <property type="component" value="Chromosome 10"/>
</dbReference>
<reference evidence="2" key="1">
    <citation type="submission" date="2021-01" db="EMBL/GenBank/DDBJ databases">
        <title>Caligus Genome Assembly.</title>
        <authorList>
            <person name="Gallardo-Escarate C."/>
        </authorList>
    </citation>
    <scope>NUCLEOTIDE SEQUENCE [LARGE SCALE GENOMIC DNA]</scope>
</reference>
<dbReference type="InterPro" id="IPR036397">
    <property type="entry name" value="RNaseH_sf"/>
</dbReference>
<keyword evidence="2" id="KW-1185">Reference proteome</keyword>
<gene>
    <name evidence="1" type="ORF">FKW44_015521</name>
</gene>
<sequence>EDEGGQIEEVQKGVEFVEVGYLSTSDEKIFTVDRSSNCQNDKWLVKTKKEVPKSFRTKNPASVTVLGVVNTAGDAGEKINNRPVPGHPKGVVKPWMDEKASGDVYNGRYLFQQDCTPTHKAKKTQEWLQASLERHACATSHANVTSLKASIKRQASKLQAAGVTAACKEFRSRIEAVIAAEGGHIE</sequence>
<name>A0A7T8H0I3_CALRO</name>
<protein>
    <submittedName>
        <fullName evidence="1">Transposable element tcb2 transposase</fullName>
    </submittedName>
</protein>
<feature type="non-terminal residue" evidence="1">
    <location>
        <position position="186"/>
    </location>
</feature>
<dbReference type="Gene3D" id="3.30.420.10">
    <property type="entry name" value="Ribonuclease H-like superfamily/Ribonuclease H"/>
    <property type="match status" value="1"/>
</dbReference>
<accession>A0A7T8H0I3</accession>
<organism evidence="1 2">
    <name type="scientific">Caligus rogercresseyi</name>
    <name type="common">Sea louse</name>
    <dbReference type="NCBI Taxonomy" id="217165"/>
    <lineage>
        <taxon>Eukaryota</taxon>
        <taxon>Metazoa</taxon>
        <taxon>Ecdysozoa</taxon>
        <taxon>Arthropoda</taxon>
        <taxon>Crustacea</taxon>
        <taxon>Multicrustacea</taxon>
        <taxon>Hexanauplia</taxon>
        <taxon>Copepoda</taxon>
        <taxon>Siphonostomatoida</taxon>
        <taxon>Caligidae</taxon>
        <taxon>Caligus</taxon>
    </lineage>
</organism>
<dbReference type="GO" id="GO:0003676">
    <property type="term" value="F:nucleic acid binding"/>
    <property type="evidence" value="ECO:0007669"/>
    <property type="project" value="InterPro"/>
</dbReference>
<dbReference type="AlphaFoldDB" id="A0A7T8H0I3"/>
<proteinExistence type="predicted"/>
<evidence type="ECO:0000313" key="1">
    <source>
        <dbReference type="EMBL" id="QQP41222.1"/>
    </source>
</evidence>
<evidence type="ECO:0000313" key="2">
    <source>
        <dbReference type="Proteomes" id="UP000595437"/>
    </source>
</evidence>
<dbReference type="EMBL" id="CP045899">
    <property type="protein sequence ID" value="QQP41222.1"/>
    <property type="molecule type" value="Genomic_DNA"/>
</dbReference>